<evidence type="ECO:0000256" key="1">
    <source>
        <dbReference type="SAM" id="Coils"/>
    </source>
</evidence>
<keyword evidence="1" id="KW-0175">Coiled coil</keyword>
<reference evidence="3" key="1">
    <citation type="journal article" date="2020" name="Phytopathology">
        <title>Genome sequence and comparative analysis of Colletotrichum gloeosporioides isolated from Liriodendron leaves.</title>
        <authorList>
            <person name="Fu F.F."/>
            <person name="Hao Z."/>
            <person name="Wang P."/>
            <person name="Lu Y."/>
            <person name="Xue L.J."/>
            <person name="Wei G."/>
            <person name="Tian Y."/>
            <person name="Baishi H."/>
            <person name="Xu H."/>
            <person name="Shi J."/>
            <person name="Cheng T."/>
            <person name="Wang G."/>
            <person name="Yi Y."/>
            <person name="Chen J."/>
        </authorList>
    </citation>
    <scope>NUCLEOTIDE SEQUENCE</scope>
    <source>
        <strain evidence="3">Lc1</strain>
    </source>
</reference>
<name>A0A8H4CUX9_COLGL</name>
<keyword evidence="4" id="KW-1185">Reference proteome</keyword>
<dbReference type="Proteomes" id="UP000613401">
    <property type="component" value="Unassembled WGS sequence"/>
</dbReference>
<sequence>MGVQAPKAKKEFRIVSMHGDNPEFWTIESIPASPSESSTEHAPPFTDSTEDTSDVWPLHDDLKNISPEIEPPNRTMEDNLAGKSRRGSLDASISLRDLYPNSMIWFLPFKTQREILVNVQTVLEESYADFASQWIPAILHDLRPQGASAGDSPLTTAADKKLCYQLPSNALAFRSAQSTRLAFRSAKELREAILEQNALDLWEIYNILDSATTIAEGLCNDTGAKRIRGLKKEIEQRVETSEAAGSEMRGRLTSQLKDIRRQREEIDRKEDLLTCEMLEKRTEEKAVLSQKIEAYLESNFEQVQKSRKT</sequence>
<organism evidence="3 4">
    <name type="scientific">Colletotrichum gloeosporioides</name>
    <name type="common">Anthracnose fungus</name>
    <name type="synonym">Glomerella cingulata</name>
    <dbReference type="NCBI Taxonomy" id="474922"/>
    <lineage>
        <taxon>Eukaryota</taxon>
        <taxon>Fungi</taxon>
        <taxon>Dikarya</taxon>
        <taxon>Ascomycota</taxon>
        <taxon>Pezizomycotina</taxon>
        <taxon>Sordariomycetes</taxon>
        <taxon>Hypocreomycetidae</taxon>
        <taxon>Glomerellales</taxon>
        <taxon>Glomerellaceae</taxon>
        <taxon>Colletotrichum</taxon>
        <taxon>Colletotrichum gloeosporioides species complex</taxon>
    </lineage>
</organism>
<dbReference type="EMBL" id="WVTB01000012">
    <property type="protein sequence ID" value="KAF3810419.1"/>
    <property type="molecule type" value="Genomic_DNA"/>
</dbReference>
<accession>A0A8H4CUX9</accession>
<dbReference type="RefSeq" id="XP_045269578.1">
    <property type="nucleotide sequence ID" value="XM_045400603.1"/>
</dbReference>
<dbReference type="AlphaFoldDB" id="A0A8H4CUX9"/>
<proteinExistence type="predicted"/>
<comment type="caution">
    <text evidence="3">The sequence shown here is derived from an EMBL/GenBank/DDBJ whole genome shotgun (WGS) entry which is preliminary data.</text>
</comment>
<protein>
    <submittedName>
        <fullName evidence="3">Uncharacterized protein</fullName>
    </submittedName>
</protein>
<reference evidence="3" key="2">
    <citation type="submission" date="2020-03" db="EMBL/GenBank/DDBJ databases">
        <authorList>
            <person name="Fu F.-F."/>
            <person name="Chen J."/>
        </authorList>
    </citation>
    <scope>NUCLEOTIDE SEQUENCE</scope>
    <source>
        <strain evidence="3">Lc1</strain>
    </source>
</reference>
<gene>
    <name evidence="3" type="ORF">GCG54_00000466</name>
</gene>
<evidence type="ECO:0000313" key="4">
    <source>
        <dbReference type="Proteomes" id="UP000613401"/>
    </source>
</evidence>
<feature type="compositionally biased region" description="Low complexity" evidence="2">
    <location>
        <begin position="26"/>
        <end position="37"/>
    </location>
</feature>
<evidence type="ECO:0000313" key="3">
    <source>
        <dbReference type="EMBL" id="KAF3810419.1"/>
    </source>
</evidence>
<feature type="region of interest" description="Disordered" evidence="2">
    <location>
        <begin position="26"/>
        <end position="83"/>
    </location>
</feature>
<evidence type="ECO:0000256" key="2">
    <source>
        <dbReference type="SAM" id="MobiDB-lite"/>
    </source>
</evidence>
<dbReference type="GeneID" id="69007638"/>
<feature type="coiled-coil region" evidence="1">
    <location>
        <begin position="249"/>
        <end position="276"/>
    </location>
</feature>